<organism evidence="1 2">
    <name type="scientific">Kutzneria buriramensis</name>
    <dbReference type="NCBI Taxonomy" id="1045776"/>
    <lineage>
        <taxon>Bacteria</taxon>
        <taxon>Bacillati</taxon>
        <taxon>Actinomycetota</taxon>
        <taxon>Actinomycetes</taxon>
        <taxon>Pseudonocardiales</taxon>
        <taxon>Pseudonocardiaceae</taxon>
        <taxon>Kutzneria</taxon>
    </lineage>
</organism>
<keyword evidence="2" id="KW-1185">Reference proteome</keyword>
<comment type="caution">
    <text evidence="1">The sequence shown here is derived from an EMBL/GenBank/DDBJ whole genome shotgun (WGS) entry which is preliminary data.</text>
</comment>
<protein>
    <submittedName>
        <fullName evidence="1">Uncharacterized protein</fullName>
    </submittedName>
</protein>
<gene>
    <name evidence="1" type="ORF">BCF44_105143</name>
</gene>
<sequence>MTAIGYGDDVVLTVRVRDGQYHVQASHERDDPWPDSTENLTTGEENWFAVICGTAHGPVTVRVRLLDSPPDDGTDSQWEIVTERDIVTDDELHLVEIYAAGQGSAIATGAGTFRVRVHAKDRMVAYQAGGLTEALESHELWIWPTDGLQDPQLLTGPDEYSTNYS</sequence>
<name>A0A3E0HQL3_9PSEU</name>
<dbReference type="RefSeq" id="WP_116175077.1">
    <property type="nucleotide sequence ID" value="NZ_CP144375.1"/>
</dbReference>
<evidence type="ECO:0000313" key="1">
    <source>
        <dbReference type="EMBL" id="REH48285.1"/>
    </source>
</evidence>
<dbReference type="OrthoDB" id="4485313at2"/>
<proteinExistence type="predicted"/>
<dbReference type="EMBL" id="QUNO01000005">
    <property type="protein sequence ID" value="REH48285.1"/>
    <property type="molecule type" value="Genomic_DNA"/>
</dbReference>
<evidence type="ECO:0000313" key="2">
    <source>
        <dbReference type="Proteomes" id="UP000256269"/>
    </source>
</evidence>
<dbReference type="Proteomes" id="UP000256269">
    <property type="component" value="Unassembled WGS sequence"/>
</dbReference>
<accession>A0A3E0HQL3</accession>
<dbReference type="AlphaFoldDB" id="A0A3E0HQL3"/>
<reference evidence="1 2" key="1">
    <citation type="submission" date="2018-08" db="EMBL/GenBank/DDBJ databases">
        <title>Genomic Encyclopedia of Archaeal and Bacterial Type Strains, Phase II (KMG-II): from individual species to whole genera.</title>
        <authorList>
            <person name="Goeker M."/>
        </authorList>
    </citation>
    <scope>NUCLEOTIDE SEQUENCE [LARGE SCALE GENOMIC DNA]</scope>
    <source>
        <strain evidence="1 2">DSM 45791</strain>
    </source>
</reference>